<evidence type="ECO:0000313" key="2">
    <source>
        <dbReference type="EnsemblPlants" id="ORGLA03G0129900.1"/>
    </source>
</evidence>
<dbReference type="HOGENOM" id="CLU_1848246_0_0_1"/>
<sequence length="139" mass="13786">MGAAVGIAVVGAETKAGPGAAAVSAEAGTAAVGTEACVAAVDAEAGAAAVGTEARVAAMGVEAAWLWGRRLPRFLHRDQVHVGADVVLALLDGFLFAAAPTGFASTLRSSTLGHRVPDLGGSRRGRWPAGEKNGGGARW</sequence>
<dbReference type="AlphaFoldDB" id="I1PAA3"/>
<feature type="region of interest" description="Disordered" evidence="1">
    <location>
        <begin position="118"/>
        <end position="139"/>
    </location>
</feature>
<proteinExistence type="predicted"/>
<protein>
    <submittedName>
        <fullName evidence="2">Uncharacterized protein</fullName>
    </submittedName>
</protein>
<reference evidence="2 3" key="2">
    <citation type="submission" date="2018-04" db="EMBL/GenBank/DDBJ databases">
        <title>OglaRS2 (Oryza glaberrima Reference Sequence Version 2).</title>
        <authorList>
            <person name="Zhang J."/>
            <person name="Kudrna D."/>
            <person name="Lee S."/>
            <person name="Talag J."/>
            <person name="Rajasekar S."/>
            <person name="Wing R.A."/>
        </authorList>
    </citation>
    <scope>NUCLEOTIDE SEQUENCE [LARGE SCALE GENOMIC DNA]</scope>
    <source>
        <strain evidence="2 3">cv. IRGC 96717</strain>
    </source>
</reference>
<organism evidence="2 3">
    <name type="scientific">Oryza glaberrima</name>
    <name type="common">African rice</name>
    <dbReference type="NCBI Taxonomy" id="4538"/>
    <lineage>
        <taxon>Eukaryota</taxon>
        <taxon>Viridiplantae</taxon>
        <taxon>Streptophyta</taxon>
        <taxon>Embryophyta</taxon>
        <taxon>Tracheophyta</taxon>
        <taxon>Spermatophyta</taxon>
        <taxon>Magnoliopsida</taxon>
        <taxon>Liliopsida</taxon>
        <taxon>Poales</taxon>
        <taxon>Poaceae</taxon>
        <taxon>BOP clade</taxon>
        <taxon>Oryzoideae</taxon>
        <taxon>Oryzeae</taxon>
        <taxon>Oryzinae</taxon>
        <taxon>Oryza</taxon>
    </lineage>
</organism>
<evidence type="ECO:0000256" key="1">
    <source>
        <dbReference type="SAM" id="MobiDB-lite"/>
    </source>
</evidence>
<dbReference type="EnsemblPlants" id="ORGLA03G0129900.1">
    <property type="protein sequence ID" value="ORGLA03G0129900.1"/>
    <property type="gene ID" value="ORGLA03G0129900"/>
</dbReference>
<keyword evidence="3" id="KW-1185">Reference proteome</keyword>
<dbReference type="Gramene" id="ORGLA03G0129900.1">
    <property type="protein sequence ID" value="ORGLA03G0129900.1"/>
    <property type="gene ID" value="ORGLA03G0129900"/>
</dbReference>
<evidence type="ECO:0000313" key="3">
    <source>
        <dbReference type="Proteomes" id="UP000007306"/>
    </source>
</evidence>
<dbReference type="Proteomes" id="UP000007306">
    <property type="component" value="Chromosome 3"/>
</dbReference>
<reference evidence="2" key="1">
    <citation type="submission" date="2015-06" db="UniProtKB">
        <authorList>
            <consortium name="EnsemblPlants"/>
        </authorList>
    </citation>
    <scope>IDENTIFICATION</scope>
</reference>
<name>I1PAA3_ORYGL</name>
<accession>I1PAA3</accession>